<dbReference type="NCBIfam" id="TIGR01933">
    <property type="entry name" value="hflK"/>
    <property type="match status" value="1"/>
</dbReference>
<proteinExistence type="inferred from homology"/>
<comment type="similarity">
    <text evidence="2 6">Belongs to the band 7/mec-2 family. HflK subfamily.</text>
</comment>
<evidence type="ECO:0000256" key="7">
    <source>
        <dbReference type="SAM" id="MobiDB-lite"/>
    </source>
</evidence>
<accession>A0ABS5Y8G7</accession>
<dbReference type="InterPro" id="IPR050710">
    <property type="entry name" value="Band7/mec-2_domain"/>
</dbReference>
<comment type="subcellular location">
    <subcellularLocation>
        <location evidence="1">Membrane</location>
        <topology evidence="1">Single-pass membrane protein</topology>
    </subcellularLocation>
</comment>
<dbReference type="Gene3D" id="3.30.479.30">
    <property type="entry name" value="Band 7 domain"/>
    <property type="match status" value="1"/>
</dbReference>
<dbReference type="EMBL" id="JAFJYC010000001">
    <property type="protein sequence ID" value="MBT9431300.1"/>
    <property type="molecule type" value="Genomic_DNA"/>
</dbReference>
<dbReference type="InterPro" id="IPR020980">
    <property type="entry name" value="Membrane_HflK_N"/>
</dbReference>
<dbReference type="SMART" id="SM00244">
    <property type="entry name" value="PHB"/>
    <property type="match status" value="1"/>
</dbReference>
<dbReference type="PANTHER" id="PTHR43327:SF2">
    <property type="entry name" value="MODULATOR OF FTSH PROTEASE HFLK"/>
    <property type="match status" value="1"/>
</dbReference>
<dbReference type="GO" id="GO:0006508">
    <property type="term" value="P:proteolysis"/>
    <property type="evidence" value="ECO:0007669"/>
    <property type="project" value="UniProtKB-KW"/>
</dbReference>
<keyword evidence="4 6" id="KW-1133">Transmembrane helix</keyword>
<dbReference type="RefSeq" id="WP_215668445.1">
    <property type="nucleotide sequence ID" value="NZ_JAFJYC010000001.1"/>
</dbReference>
<dbReference type="PRINTS" id="PR00721">
    <property type="entry name" value="STOMATIN"/>
</dbReference>
<dbReference type="Pfam" id="PF12221">
    <property type="entry name" value="HflK_N"/>
    <property type="match status" value="1"/>
</dbReference>
<dbReference type="PANTHER" id="PTHR43327">
    <property type="entry name" value="STOMATIN-LIKE PROTEIN 2, MITOCHONDRIAL"/>
    <property type="match status" value="1"/>
</dbReference>
<protein>
    <recommendedName>
        <fullName evidence="6">Protein HflK</fullName>
    </recommendedName>
</protein>
<dbReference type="InterPro" id="IPR001107">
    <property type="entry name" value="Band_7"/>
</dbReference>
<reference evidence="9 10" key="1">
    <citation type="journal article" date="2021" name="Genome Biol. Evol.">
        <title>The evolution of interdependence in a four-way mealybug symbiosis.</title>
        <authorList>
            <person name="Garber A.I."/>
            <person name="Kupper M."/>
            <person name="Laetsch D.R."/>
            <person name="Weldon S.R."/>
            <person name="Ladinsky M.S."/>
            <person name="Bjorkman P.J."/>
            <person name="McCutcheon J.P."/>
        </authorList>
    </citation>
    <scope>NUCLEOTIDE SEQUENCE [LARGE SCALE GENOMIC DNA]</scope>
    <source>
        <strain evidence="9">SOD</strain>
    </source>
</reference>
<dbReference type="InterPro" id="IPR010201">
    <property type="entry name" value="HflK"/>
</dbReference>
<comment type="subunit">
    <text evidence="6">HflC and HflK may interact to form a multimeric complex.</text>
</comment>
<name>A0ABS5Y8G7_9GAMM</name>
<dbReference type="GO" id="GO:0008233">
    <property type="term" value="F:peptidase activity"/>
    <property type="evidence" value="ECO:0007669"/>
    <property type="project" value="UniProtKB-KW"/>
</dbReference>
<feature type="domain" description="Band 7" evidence="8">
    <location>
        <begin position="91"/>
        <end position="251"/>
    </location>
</feature>
<dbReference type="InterPro" id="IPR001972">
    <property type="entry name" value="Stomatin_HflK_fam"/>
</dbReference>
<comment type="caution">
    <text evidence="9">The sequence shown here is derived from an EMBL/GenBank/DDBJ whole genome shotgun (WGS) entry which is preliminary data.</text>
</comment>
<gene>
    <name evidence="9" type="primary">hflK</name>
    <name evidence="9" type="ORF">JZM24_02460</name>
</gene>
<organism evidence="9 10">
    <name type="scientific">Candidatus Sodalis endolongispinus</name>
    <dbReference type="NCBI Taxonomy" id="2812662"/>
    <lineage>
        <taxon>Bacteria</taxon>
        <taxon>Pseudomonadati</taxon>
        <taxon>Pseudomonadota</taxon>
        <taxon>Gammaproteobacteria</taxon>
        <taxon>Enterobacterales</taxon>
        <taxon>Bruguierivoracaceae</taxon>
        <taxon>Sodalis</taxon>
    </lineage>
</organism>
<evidence type="ECO:0000256" key="6">
    <source>
        <dbReference type="RuleBase" id="RU364113"/>
    </source>
</evidence>
<feature type="region of interest" description="Disordered" evidence="7">
    <location>
        <begin position="1"/>
        <end position="43"/>
    </location>
</feature>
<evidence type="ECO:0000256" key="5">
    <source>
        <dbReference type="ARBA" id="ARBA00023136"/>
    </source>
</evidence>
<keyword evidence="5 6" id="KW-0472">Membrane</keyword>
<dbReference type="SUPFAM" id="SSF117892">
    <property type="entry name" value="Band 7/SPFH domain"/>
    <property type="match status" value="1"/>
</dbReference>
<evidence type="ECO:0000313" key="9">
    <source>
        <dbReference type="EMBL" id="MBT9431300.1"/>
    </source>
</evidence>
<keyword evidence="9" id="KW-0645">Protease</keyword>
<feature type="compositionally biased region" description="Low complexity" evidence="7">
    <location>
        <begin position="386"/>
        <end position="398"/>
    </location>
</feature>
<keyword evidence="3 6" id="KW-0812">Transmembrane</keyword>
<sequence>MAWNQPGNNGHDRDPWGSSNNNSGNSGGNNNKGGREKGPPDLDDIFRKLSRKLSGFGNKGGGTGTGTSAPGRSGRYIGLAVAAVVVIWAGSGFYTIKEAERGVVLRFGKFDHLVQPGLNWKPTFIDTVTAVNVESVRELAASGVMLTSDENVVRVEMNVQYRVTDPERYLFSVTNADDSLRQATDSALRGVIGKYTMDRILTEGRTVVRSDTQRVLEETVQPYNMGITLLDVNFQAARPPEEVKAAFDDAIAARENEQQYIREAEAYSNEVQPRANGQAQRILEEGRAYKARTVLEAQGEVQRFAKVLPEYKAAPEITRERLYIDAMERVLSNTRKILVNDKGSNNLMVLPLDQMLRNAPAGNTKPRSGSDALNLLRLPAGGSGGTATAPAAGGNASGTVMDQRRANAQRDDTTREGRE</sequence>
<keyword evidence="9" id="KW-0378">Hydrolase</keyword>
<evidence type="ECO:0000313" key="10">
    <source>
        <dbReference type="Proteomes" id="UP000811282"/>
    </source>
</evidence>
<evidence type="ECO:0000256" key="3">
    <source>
        <dbReference type="ARBA" id="ARBA00022692"/>
    </source>
</evidence>
<evidence type="ECO:0000256" key="1">
    <source>
        <dbReference type="ARBA" id="ARBA00004167"/>
    </source>
</evidence>
<feature type="region of interest" description="Disordered" evidence="7">
    <location>
        <begin position="378"/>
        <end position="419"/>
    </location>
</feature>
<dbReference type="Proteomes" id="UP000811282">
    <property type="component" value="Unassembled WGS sequence"/>
</dbReference>
<dbReference type="Pfam" id="PF01145">
    <property type="entry name" value="Band_7"/>
    <property type="match status" value="1"/>
</dbReference>
<feature type="compositionally biased region" description="Basic and acidic residues" evidence="7">
    <location>
        <begin position="33"/>
        <end position="43"/>
    </location>
</feature>
<evidence type="ECO:0000256" key="2">
    <source>
        <dbReference type="ARBA" id="ARBA00006971"/>
    </source>
</evidence>
<comment type="function">
    <text evidence="6">HflC and HflK could encode or regulate a protease.</text>
</comment>
<evidence type="ECO:0000259" key="8">
    <source>
        <dbReference type="SMART" id="SM00244"/>
    </source>
</evidence>
<feature type="compositionally biased region" description="Basic and acidic residues" evidence="7">
    <location>
        <begin position="402"/>
        <end position="419"/>
    </location>
</feature>
<dbReference type="NCBIfam" id="NF008181">
    <property type="entry name" value="PRK10930.1"/>
    <property type="match status" value="1"/>
</dbReference>
<evidence type="ECO:0000256" key="4">
    <source>
        <dbReference type="ARBA" id="ARBA00022989"/>
    </source>
</evidence>
<dbReference type="InterPro" id="IPR036013">
    <property type="entry name" value="Band_7/SPFH_dom_sf"/>
</dbReference>
<feature type="transmembrane region" description="Helical" evidence="6">
    <location>
        <begin position="76"/>
        <end position="96"/>
    </location>
</feature>
<dbReference type="CDD" id="cd03404">
    <property type="entry name" value="SPFH_HflK"/>
    <property type="match status" value="1"/>
</dbReference>
<keyword evidence="10" id="KW-1185">Reference proteome</keyword>